<dbReference type="OrthoDB" id="2816at10239"/>
<name>A0A2H4PIY1_9CAUD</name>
<feature type="region of interest" description="Disordered" evidence="1">
    <location>
        <begin position="1"/>
        <end position="57"/>
    </location>
</feature>
<feature type="compositionally biased region" description="Low complexity" evidence="1">
    <location>
        <begin position="18"/>
        <end position="32"/>
    </location>
</feature>
<dbReference type="Proteomes" id="UP000241893">
    <property type="component" value="Segment"/>
</dbReference>
<evidence type="ECO:0000256" key="1">
    <source>
        <dbReference type="SAM" id="MobiDB-lite"/>
    </source>
</evidence>
<dbReference type="EMBL" id="MG324353">
    <property type="protein sequence ID" value="ATW62904.1"/>
    <property type="molecule type" value="Genomic_DNA"/>
</dbReference>
<accession>A0A2H4PIY1</accession>
<protein>
    <submittedName>
        <fullName evidence="2">Uncharacterized protein</fullName>
    </submittedName>
</protein>
<reference evidence="2 3" key="1">
    <citation type="submission" date="2017-10" db="EMBL/GenBank/DDBJ databases">
        <title>Complete nucleotide sequences and annotations of phi673 and phi674, two new lytic phages of Corynebacterium glutamicum ATCC 13032.</title>
        <authorList>
            <person name="Yomantas Y.A.V."/>
            <person name="Abalakina E.G."/>
            <person name="Lobanova J.S."/>
            <person name="Mamontov V.A."/>
            <person name="Stoynova N.V."/>
            <person name="Mashko S.V."/>
        </authorList>
    </citation>
    <scope>NUCLEOTIDE SEQUENCE [LARGE SCALE GENOMIC DNA]</scope>
</reference>
<organism evidence="2 3">
    <name type="scientific">Corynebacterium phage phi673</name>
    <dbReference type="NCBI Taxonomy" id="2052821"/>
    <lineage>
        <taxon>Viruses</taxon>
        <taxon>Duplodnaviria</taxon>
        <taxon>Heunggongvirae</taxon>
        <taxon>Uroviricota</taxon>
        <taxon>Caudoviricetes</taxon>
        <taxon>Ikedavirus</taxon>
        <taxon>Ikedavirus phi673</taxon>
    </lineage>
</organism>
<evidence type="ECO:0000313" key="2">
    <source>
        <dbReference type="EMBL" id="ATW62904.1"/>
    </source>
</evidence>
<gene>
    <name evidence="2" type="ORF">phi673_gp42</name>
</gene>
<feature type="compositionally biased region" description="Polar residues" evidence="1">
    <location>
        <begin position="1"/>
        <end position="13"/>
    </location>
</feature>
<proteinExistence type="predicted"/>
<sequence>MTTLSLSQVTGSGLTPDAQVIPARPAAPQIPRFTPPGWRGHRTHNHGFPMPPERAGGKETVAKYGKYELPHPETGKPAKFPRATSLAHAIDSKDGLIKWLQRTTVLGLKTQPDLLDDLDLFDDPRNVNQSVDKIIDRSQLLAGNSEASERGTAIHAWTEEVECYGLPLEDVPEIFRPKIKAYMECLSEYGITTPPGMVERLVWNPQAEHVGTLDRIWKLADDTLVIGDVKTSKTTSLKYGLMGFAMQTAIYAGAEAMWNPETQSWDDMPAISNAFSVVAHIPSDRDAHCELITLDLTEGRHALDLALQISEMRTRSGSTIPGQWDIPKPEKDLKQLVLSCTTQQELATLWQAHQDVWTEELTQLGMSHLRGIASQRLH</sequence>
<evidence type="ECO:0000313" key="3">
    <source>
        <dbReference type="Proteomes" id="UP000241893"/>
    </source>
</evidence>
<keyword evidence="3" id="KW-1185">Reference proteome</keyword>